<accession>A0A5K0UA41</accession>
<evidence type="ECO:0000313" key="3">
    <source>
        <dbReference type="EMBL" id="VBB18313.1"/>
    </source>
</evidence>
<proteinExistence type="predicted"/>
<feature type="region of interest" description="Disordered" evidence="1">
    <location>
        <begin position="29"/>
        <end position="49"/>
    </location>
</feature>
<name>A0A5K0UA41_9VIRU</name>
<dbReference type="PROSITE" id="PS50892">
    <property type="entry name" value="V_SNARE"/>
    <property type="match status" value="1"/>
</dbReference>
<sequence>MLHVVIFKYEGTKATVDASLRTTVTSGRKTLDQETTQSTNKSSSSKTSDFWSFWPSSDEDNETAKRSKCSTDPAVIDSIVNKIVVAHLYKKHRNVTSHYRVSDFMVSVKATDDYVIGVASDLDLLSGSIISLIDKVTRDERYSEQSVKRTGKSRQTLLTSERKKYVECVEGYALNTLHNEVSETSTDMMRNIRTLEVQGEALSKLEDGTGNMKDQSKKVLTTSQKFNTNLSNCAVM</sequence>
<feature type="domain" description="V-SNARE coiled-coil homology" evidence="2">
    <location>
        <begin position="173"/>
        <end position="236"/>
    </location>
</feature>
<organism evidence="3 4">
    <name type="scientific">Yasminevirus sp. GU-2018</name>
    <dbReference type="NCBI Taxonomy" id="2420051"/>
    <lineage>
        <taxon>Viruses</taxon>
        <taxon>Varidnaviria</taxon>
        <taxon>Bamfordvirae</taxon>
        <taxon>Nucleocytoviricota</taxon>
        <taxon>Megaviricetes</taxon>
        <taxon>Imitervirales</taxon>
        <taxon>Mimiviridae</taxon>
        <taxon>Klosneuvirinae</taxon>
        <taxon>Yasminevirus</taxon>
        <taxon>Yasminevirus saudimassiliense</taxon>
    </lineage>
</organism>
<dbReference type="Proteomes" id="UP000594342">
    <property type="component" value="Unassembled WGS sequence"/>
</dbReference>
<protein>
    <recommendedName>
        <fullName evidence="2">V-SNARE coiled-coil homology domain-containing protein</fullName>
    </recommendedName>
</protein>
<evidence type="ECO:0000256" key="1">
    <source>
        <dbReference type="SAM" id="MobiDB-lite"/>
    </source>
</evidence>
<comment type="caution">
    <text evidence="3">The sequence shown here is derived from an EMBL/GenBank/DDBJ whole genome shotgun (WGS) entry which is preliminary data.</text>
</comment>
<dbReference type="InterPro" id="IPR042855">
    <property type="entry name" value="V_SNARE_CC"/>
</dbReference>
<keyword evidence="4" id="KW-1185">Reference proteome</keyword>
<reference evidence="3 4" key="1">
    <citation type="submission" date="2018-10" db="EMBL/GenBank/DDBJ databases">
        <authorList>
            <consortium name="IHU Genomes"/>
        </authorList>
    </citation>
    <scope>NUCLEOTIDE SEQUENCE [LARGE SCALE GENOMIC DNA]</scope>
    <source>
        <strain evidence="3 4">A1</strain>
    </source>
</reference>
<evidence type="ECO:0000259" key="2">
    <source>
        <dbReference type="PROSITE" id="PS50892"/>
    </source>
</evidence>
<evidence type="ECO:0000313" key="4">
    <source>
        <dbReference type="Proteomes" id="UP000594342"/>
    </source>
</evidence>
<gene>
    <name evidence="3" type="ORF">YASMINEVIRUS_776</name>
</gene>
<dbReference type="Gene3D" id="1.20.5.110">
    <property type="match status" value="1"/>
</dbReference>
<dbReference type="EMBL" id="UPSH01000001">
    <property type="protein sequence ID" value="VBB18313.1"/>
    <property type="molecule type" value="Genomic_DNA"/>
</dbReference>
<dbReference type="SUPFAM" id="SSF58038">
    <property type="entry name" value="SNARE fusion complex"/>
    <property type="match status" value="1"/>
</dbReference>
<feature type="compositionally biased region" description="Low complexity" evidence="1">
    <location>
        <begin position="35"/>
        <end position="48"/>
    </location>
</feature>